<feature type="region of interest" description="Disordered" evidence="10">
    <location>
        <begin position="41"/>
        <end position="70"/>
    </location>
</feature>
<dbReference type="InterPro" id="IPR006311">
    <property type="entry name" value="TAT_signal"/>
</dbReference>
<dbReference type="InterPro" id="IPR005805">
    <property type="entry name" value="Rieske_Fe-S_prot_C"/>
</dbReference>
<dbReference type="OrthoDB" id="25106at2"/>
<evidence type="ECO:0000256" key="2">
    <source>
        <dbReference type="ARBA" id="ARBA00015816"/>
    </source>
</evidence>
<evidence type="ECO:0000313" key="13">
    <source>
        <dbReference type="Proteomes" id="UP000431401"/>
    </source>
</evidence>
<dbReference type="RefSeq" id="WP_153346317.1">
    <property type="nucleotide sequence ID" value="NZ_WEGI01000011.1"/>
</dbReference>
<gene>
    <name evidence="12" type="primary">petC_2</name>
    <name evidence="12" type="ORF">NRB56_50310</name>
</gene>
<comment type="caution">
    <text evidence="12">The sequence shown here is derived from an EMBL/GenBank/DDBJ whole genome shotgun (WGS) entry which is preliminary data.</text>
</comment>
<dbReference type="Gene3D" id="2.102.10.10">
    <property type="entry name" value="Rieske [2Fe-2S] iron-sulphur domain"/>
    <property type="match status" value="1"/>
</dbReference>
<evidence type="ECO:0000256" key="1">
    <source>
        <dbReference type="ARBA" id="ARBA00002494"/>
    </source>
</evidence>
<keyword evidence="4" id="KW-0479">Metal-binding</keyword>
<keyword evidence="3" id="KW-0001">2Fe-2S</keyword>
<keyword evidence="13" id="KW-1185">Reference proteome</keyword>
<dbReference type="SUPFAM" id="SSF50022">
    <property type="entry name" value="ISP domain"/>
    <property type="match status" value="1"/>
</dbReference>
<dbReference type="GO" id="GO:0016705">
    <property type="term" value="F:oxidoreductase activity, acting on paired donors, with incorporation or reduction of molecular oxygen"/>
    <property type="evidence" value="ECO:0007669"/>
    <property type="project" value="UniProtKB-ARBA"/>
</dbReference>
<evidence type="ECO:0000256" key="4">
    <source>
        <dbReference type="ARBA" id="ARBA00022723"/>
    </source>
</evidence>
<feature type="domain" description="Rieske" evidence="11">
    <location>
        <begin position="55"/>
        <end position="154"/>
    </location>
</feature>
<sequence>MTRFIDRIDGTGSLDRRTALAGAGAAAATLGLVTACGGGDSPAAPPAGSSQPAAPHPMPTQQPATGLARTADVPVGGGVIVGDTVVTQPAAGSFLGFSSRCTHLGCLVNQVADGLIKCPCHNSSFHLDGTVAAGPASRPLDTRPVRVEGDQIVHG</sequence>
<dbReference type="GO" id="GO:0046872">
    <property type="term" value="F:metal ion binding"/>
    <property type="evidence" value="ECO:0007669"/>
    <property type="project" value="UniProtKB-KW"/>
</dbReference>
<evidence type="ECO:0000256" key="3">
    <source>
        <dbReference type="ARBA" id="ARBA00022714"/>
    </source>
</evidence>
<dbReference type="GO" id="GO:0051537">
    <property type="term" value="F:2 iron, 2 sulfur cluster binding"/>
    <property type="evidence" value="ECO:0007669"/>
    <property type="project" value="UniProtKB-KW"/>
</dbReference>
<keyword evidence="5" id="KW-0408">Iron</keyword>
<reference evidence="12 13" key="1">
    <citation type="submission" date="2019-10" db="EMBL/GenBank/DDBJ databases">
        <title>Nocardia macrotermitis sp. nov. and Nocardia aurantia sp. nov., isolated from the gut of fungus growing-termite Macrotermes natalensis.</title>
        <authorList>
            <person name="Benndorf R."/>
            <person name="Schwitalla J."/>
            <person name="Martin K."/>
            <person name="De Beer W."/>
            <person name="Kaster A.-K."/>
            <person name="Vollmers J."/>
            <person name="Poulsen M."/>
            <person name="Beemelmanns C."/>
        </authorList>
    </citation>
    <scope>NUCLEOTIDE SEQUENCE [LARGE SCALE GENOMIC DNA]</scope>
    <source>
        <strain evidence="12 13">RB56</strain>
    </source>
</reference>
<dbReference type="AlphaFoldDB" id="A0A7K0DUK5"/>
<evidence type="ECO:0000259" key="11">
    <source>
        <dbReference type="PROSITE" id="PS51296"/>
    </source>
</evidence>
<evidence type="ECO:0000256" key="7">
    <source>
        <dbReference type="ARBA" id="ARBA00023157"/>
    </source>
</evidence>
<dbReference type="GO" id="GO:0004497">
    <property type="term" value="F:monooxygenase activity"/>
    <property type="evidence" value="ECO:0007669"/>
    <property type="project" value="UniProtKB-ARBA"/>
</dbReference>
<comment type="function">
    <text evidence="1">Iron-sulfur subunit of the cytochrome bc1 complex, an essential component of the respiratory electron transport chain required for ATP synthesis. The bc1 complex catalyzes the oxidation of menaquinol and the reduction of cytochrome c in the respiratory chain. The bc1 complex operates through a Q-cycle mechanism that couples electron transfer to generation of the proton gradient that drives ATP synthesis.</text>
</comment>
<dbReference type="PRINTS" id="PR00162">
    <property type="entry name" value="RIESKE"/>
</dbReference>
<keyword evidence="6" id="KW-0411">Iron-sulfur</keyword>
<evidence type="ECO:0000256" key="10">
    <source>
        <dbReference type="SAM" id="MobiDB-lite"/>
    </source>
</evidence>
<dbReference type="PROSITE" id="PS51318">
    <property type="entry name" value="TAT"/>
    <property type="match status" value="1"/>
</dbReference>
<organism evidence="12 13">
    <name type="scientific">Nocardia aurantia</name>
    <dbReference type="NCBI Taxonomy" id="2585199"/>
    <lineage>
        <taxon>Bacteria</taxon>
        <taxon>Bacillati</taxon>
        <taxon>Actinomycetota</taxon>
        <taxon>Actinomycetes</taxon>
        <taxon>Mycobacteriales</taxon>
        <taxon>Nocardiaceae</taxon>
        <taxon>Nocardia</taxon>
    </lineage>
</organism>
<dbReference type="InterPro" id="IPR036922">
    <property type="entry name" value="Rieske_2Fe-2S_sf"/>
</dbReference>
<dbReference type="PANTHER" id="PTHR10134">
    <property type="entry name" value="CYTOCHROME B-C1 COMPLEX SUBUNIT RIESKE, MITOCHONDRIAL"/>
    <property type="match status" value="1"/>
</dbReference>
<dbReference type="Proteomes" id="UP000431401">
    <property type="component" value="Unassembled WGS sequence"/>
</dbReference>
<comment type="cofactor">
    <cofactor evidence="9">
        <name>[2Fe-2S] cluster</name>
        <dbReference type="ChEBI" id="CHEBI:190135"/>
    </cofactor>
</comment>
<evidence type="ECO:0000256" key="9">
    <source>
        <dbReference type="ARBA" id="ARBA00034078"/>
    </source>
</evidence>
<dbReference type="Pfam" id="PF00355">
    <property type="entry name" value="Rieske"/>
    <property type="match status" value="1"/>
</dbReference>
<evidence type="ECO:0000256" key="5">
    <source>
        <dbReference type="ARBA" id="ARBA00023004"/>
    </source>
</evidence>
<keyword evidence="7" id="KW-1015">Disulfide bond</keyword>
<dbReference type="CDD" id="cd03467">
    <property type="entry name" value="Rieske"/>
    <property type="match status" value="1"/>
</dbReference>
<evidence type="ECO:0000256" key="6">
    <source>
        <dbReference type="ARBA" id="ARBA00023014"/>
    </source>
</evidence>
<accession>A0A7K0DUK5</accession>
<protein>
    <recommendedName>
        <fullName evidence="2">Cytochrome bc1 complex Rieske iron-sulfur subunit</fullName>
    </recommendedName>
    <alternativeName>
        <fullName evidence="8">Cytochrome bc1 reductase complex subunit QcrA</fullName>
    </alternativeName>
</protein>
<dbReference type="EMBL" id="WEGI01000011">
    <property type="protein sequence ID" value="MQY29441.1"/>
    <property type="molecule type" value="Genomic_DNA"/>
</dbReference>
<evidence type="ECO:0000313" key="12">
    <source>
        <dbReference type="EMBL" id="MQY29441.1"/>
    </source>
</evidence>
<dbReference type="PROSITE" id="PS51296">
    <property type="entry name" value="RIESKE"/>
    <property type="match status" value="1"/>
</dbReference>
<dbReference type="InterPro" id="IPR017941">
    <property type="entry name" value="Rieske_2Fe-2S"/>
</dbReference>
<dbReference type="InterPro" id="IPR014349">
    <property type="entry name" value="Rieske_Fe-S_prot"/>
</dbReference>
<evidence type="ECO:0000256" key="8">
    <source>
        <dbReference type="ARBA" id="ARBA00029586"/>
    </source>
</evidence>
<name>A0A7K0DUK5_9NOCA</name>
<dbReference type="GO" id="GO:0016020">
    <property type="term" value="C:membrane"/>
    <property type="evidence" value="ECO:0007669"/>
    <property type="project" value="InterPro"/>
</dbReference>
<proteinExistence type="predicted"/>